<dbReference type="Proteomes" id="UP001347796">
    <property type="component" value="Unassembled WGS sequence"/>
</dbReference>
<dbReference type="PROSITE" id="PS50888">
    <property type="entry name" value="BHLH"/>
    <property type="match status" value="1"/>
</dbReference>
<dbReference type="SUPFAM" id="SSF47459">
    <property type="entry name" value="HLH, helix-loop-helix DNA-binding domain"/>
    <property type="match status" value="1"/>
</dbReference>
<dbReference type="GO" id="GO:0046983">
    <property type="term" value="F:protein dimerization activity"/>
    <property type="evidence" value="ECO:0007669"/>
    <property type="project" value="InterPro"/>
</dbReference>
<dbReference type="InterPro" id="IPR036638">
    <property type="entry name" value="HLH_DNA-bd_sf"/>
</dbReference>
<protein>
    <recommendedName>
        <fullName evidence="1">BHLH domain-containing protein</fullName>
    </recommendedName>
</protein>
<keyword evidence="3" id="KW-1185">Reference proteome</keyword>
<accession>A0AAN8FWU1</accession>
<sequence>MESYFFGLEEDLLDFCDSVDYGKELDSPCSNESDLENQFSPNDTHFIKPNGKRVHQRRAANLRERKRMKSINDAFENLRTCIPATVHTERRLSKVDTLRLAIRYISYLSNVVHTCNEFGGDSNNNKSRPQEKIILRCHYTDSTNEEEDGTLLLGHSLSWQHDHTEQKIDENKYSAKVWVPEGPTESDIINLSTYSSEYL</sequence>
<dbReference type="AlphaFoldDB" id="A0AAN8FWU1"/>
<dbReference type="PANTHER" id="PTHR23349">
    <property type="entry name" value="BASIC HELIX-LOOP-HELIX TRANSCRIPTION FACTOR, TWIST"/>
    <property type="match status" value="1"/>
</dbReference>
<name>A0AAN8FWU1_PATCE</name>
<evidence type="ECO:0000313" key="3">
    <source>
        <dbReference type="Proteomes" id="UP001347796"/>
    </source>
</evidence>
<evidence type="ECO:0000313" key="2">
    <source>
        <dbReference type="EMBL" id="KAK6165687.1"/>
    </source>
</evidence>
<reference evidence="2 3" key="1">
    <citation type="submission" date="2024-01" db="EMBL/GenBank/DDBJ databases">
        <title>The genome of the rayed Mediterranean limpet Patella caerulea (Linnaeus, 1758).</title>
        <authorList>
            <person name="Anh-Thu Weber A."/>
            <person name="Halstead-Nussloch G."/>
        </authorList>
    </citation>
    <scope>NUCLEOTIDE SEQUENCE [LARGE SCALE GENOMIC DNA]</scope>
    <source>
        <strain evidence="2">AATW-2023a</strain>
        <tissue evidence="2">Whole specimen</tissue>
    </source>
</reference>
<dbReference type="GO" id="GO:0032502">
    <property type="term" value="P:developmental process"/>
    <property type="evidence" value="ECO:0007669"/>
    <property type="project" value="TreeGrafter"/>
</dbReference>
<comment type="caution">
    <text evidence="2">The sequence shown here is derived from an EMBL/GenBank/DDBJ whole genome shotgun (WGS) entry which is preliminary data.</text>
</comment>
<dbReference type="Pfam" id="PF00010">
    <property type="entry name" value="HLH"/>
    <property type="match status" value="1"/>
</dbReference>
<evidence type="ECO:0000259" key="1">
    <source>
        <dbReference type="PROSITE" id="PS50888"/>
    </source>
</evidence>
<organism evidence="2 3">
    <name type="scientific">Patella caerulea</name>
    <name type="common">Rayed Mediterranean limpet</name>
    <dbReference type="NCBI Taxonomy" id="87958"/>
    <lineage>
        <taxon>Eukaryota</taxon>
        <taxon>Metazoa</taxon>
        <taxon>Spiralia</taxon>
        <taxon>Lophotrochozoa</taxon>
        <taxon>Mollusca</taxon>
        <taxon>Gastropoda</taxon>
        <taxon>Patellogastropoda</taxon>
        <taxon>Patelloidea</taxon>
        <taxon>Patellidae</taxon>
        <taxon>Patella</taxon>
    </lineage>
</organism>
<dbReference type="Gene3D" id="4.10.280.10">
    <property type="entry name" value="Helix-loop-helix DNA-binding domain"/>
    <property type="match status" value="1"/>
</dbReference>
<feature type="domain" description="BHLH" evidence="1">
    <location>
        <begin position="55"/>
        <end position="108"/>
    </location>
</feature>
<dbReference type="InterPro" id="IPR011598">
    <property type="entry name" value="bHLH_dom"/>
</dbReference>
<dbReference type="GO" id="GO:0000981">
    <property type="term" value="F:DNA-binding transcription factor activity, RNA polymerase II-specific"/>
    <property type="evidence" value="ECO:0007669"/>
    <property type="project" value="TreeGrafter"/>
</dbReference>
<proteinExistence type="predicted"/>
<dbReference type="InterPro" id="IPR050283">
    <property type="entry name" value="E-box_TF_Regulators"/>
</dbReference>
<gene>
    <name evidence="2" type="ORF">SNE40_022568</name>
</gene>
<dbReference type="EMBL" id="JAZGQO010000021">
    <property type="protein sequence ID" value="KAK6165687.1"/>
    <property type="molecule type" value="Genomic_DNA"/>
</dbReference>
<dbReference type="PANTHER" id="PTHR23349:SF68">
    <property type="entry name" value="FI14601P"/>
    <property type="match status" value="1"/>
</dbReference>
<dbReference type="GO" id="GO:0000977">
    <property type="term" value="F:RNA polymerase II transcription regulatory region sequence-specific DNA binding"/>
    <property type="evidence" value="ECO:0007669"/>
    <property type="project" value="TreeGrafter"/>
</dbReference>
<dbReference type="SMART" id="SM00353">
    <property type="entry name" value="HLH"/>
    <property type="match status" value="1"/>
</dbReference>